<evidence type="ECO:0000259" key="2">
    <source>
        <dbReference type="Pfam" id="PF00582"/>
    </source>
</evidence>
<organism evidence="3 4">
    <name type="scientific">Yeosuana aromativorans</name>
    <dbReference type="NCBI Taxonomy" id="288019"/>
    <lineage>
        <taxon>Bacteria</taxon>
        <taxon>Pseudomonadati</taxon>
        <taxon>Bacteroidota</taxon>
        <taxon>Flavobacteriia</taxon>
        <taxon>Flavobacteriales</taxon>
        <taxon>Flavobacteriaceae</taxon>
        <taxon>Yeosuana</taxon>
    </lineage>
</organism>
<dbReference type="InterPro" id="IPR014729">
    <property type="entry name" value="Rossmann-like_a/b/a_fold"/>
</dbReference>
<dbReference type="RefSeq" id="WP_188649604.1">
    <property type="nucleotide sequence ID" value="NZ_BMNR01000001.1"/>
</dbReference>
<name>A0A8J3BI66_9FLAO</name>
<proteinExistence type="inferred from homology"/>
<gene>
    <name evidence="3" type="primary">uspA</name>
    <name evidence="3" type="ORF">GCM10007962_04060</name>
</gene>
<reference evidence="3" key="2">
    <citation type="submission" date="2020-09" db="EMBL/GenBank/DDBJ databases">
        <authorList>
            <person name="Sun Q."/>
            <person name="Ohkuma M."/>
        </authorList>
    </citation>
    <scope>NUCLEOTIDE SEQUENCE</scope>
    <source>
        <strain evidence="3">JCM 12862</strain>
    </source>
</reference>
<reference evidence="3" key="1">
    <citation type="journal article" date="2014" name="Int. J. Syst. Evol. Microbiol.">
        <title>Complete genome sequence of Corynebacterium casei LMG S-19264T (=DSM 44701T), isolated from a smear-ripened cheese.</title>
        <authorList>
            <consortium name="US DOE Joint Genome Institute (JGI-PGF)"/>
            <person name="Walter F."/>
            <person name="Albersmeier A."/>
            <person name="Kalinowski J."/>
            <person name="Ruckert C."/>
        </authorList>
    </citation>
    <scope>NUCLEOTIDE SEQUENCE</scope>
    <source>
        <strain evidence="3">JCM 12862</strain>
    </source>
</reference>
<dbReference type="CDD" id="cd00293">
    <property type="entry name" value="USP-like"/>
    <property type="match status" value="2"/>
</dbReference>
<keyword evidence="4" id="KW-1185">Reference proteome</keyword>
<dbReference type="InterPro" id="IPR006016">
    <property type="entry name" value="UspA"/>
</dbReference>
<dbReference type="EMBL" id="BMNR01000001">
    <property type="protein sequence ID" value="GGK12881.1"/>
    <property type="molecule type" value="Genomic_DNA"/>
</dbReference>
<dbReference type="Proteomes" id="UP000612329">
    <property type="component" value="Unassembled WGS sequence"/>
</dbReference>
<dbReference type="Pfam" id="PF00582">
    <property type="entry name" value="Usp"/>
    <property type="match status" value="2"/>
</dbReference>
<dbReference type="AlphaFoldDB" id="A0A8J3BI66"/>
<dbReference type="PANTHER" id="PTHR46268:SF6">
    <property type="entry name" value="UNIVERSAL STRESS PROTEIN UP12"/>
    <property type="match status" value="1"/>
</dbReference>
<dbReference type="InterPro" id="IPR006015">
    <property type="entry name" value="Universal_stress_UspA"/>
</dbReference>
<dbReference type="Gene3D" id="3.40.50.620">
    <property type="entry name" value="HUPs"/>
    <property type="match status" value="2"/>
</dbReference>
<sequence length="275" mass="31124">MKKILVPTDFSEQAENALKVAAQLAIKHKCDLYLLHTLEMPLHKVDPLSSYQNLPEAMYFMKLAHKHFEGLLAKDYLKGINVHEIVEFHEPFKGVYQVCKKHKIDLIVMGSHGANGFRELLIGSNTEKVVRTSEVPVLVIKKEHPVFNVDHFVFASNFKDKYKAPFEKAIAISKLLNAKIHLLFVNTASDFMTTEEAETLIKTFVKGFGFENYTVNIYNDISVEKGIMNFSQGIAADLIGMCTHGRQGLSHFFNGSISEDLVNHAKRPVITFKIE</sequence>
<protein>
    <submittedName>
        <fullName evidence="3">Universal stress protein UspA</fullName>
    </submittedName>
</protein>
<comment type="similarity">
    <text evidence="1">Belongs to the universal stress protein A family.</text>
</comment>
<feature type="domain" description="UspA" evidence="2">
    <location>
        <begin position="224"/>
        <end position="272"/>
    </location>
</feature>
<evidence type="ECO:0000313" key="4">
    <source>
        <dbReference type="Proteomes" id="UP000612329"/>
    </source>
</evidence>
<feature type="domain" description="UspA" evidence="2">
    <location>
        <begin position="1"/>
        <end position="141"/>
    </location>
</feature>
<evidence type="ECO:0000256" key="1">
    <source>
        <dbReference type="ARBA" id="ARBA00008791"/>
    </source>
</evidence>
<evidence type="ECO:0000313" key="3">
    <source>
        <dbReference type="EMBL" id="GGK12881.1"/>
    </source>
</evidence>
<dbReference type="SUPFAM" id="SSF52402">
    <property type="entry name" value="Adenine nucleotide alpha hydrolases-like"/>
    <property type="match status" value="2"/>
</dbReference>
<comment type="caution">
    <text evidence="3">The sequence shown here is derived from an EMBL/GenBank/DDBJ whole genome shotgun (WGS) entry which is preliminary data.</text>
</comment>
<accession>A0A8J3BI66</accession>
<dbReference type="PRINTS" id="PR01438">
    <property type="entry name" value="UNVRSLSTRESS"/>
</dbReference>
<dbReference type="PANTHER" id="PTHR46268">
    <property type="entry name" value="STRESS RESPONSE PROTEIN NHAX"/>
    <property type="match status" value="1"/>
</dbReference>